<gene>
    <name evidence="2" type="ORF">FB389_0111</name>
</gene>
<dbReference type="Pfam" id="PF18726">
    <property type="entry name" value="HEPN_SAV_6107"/>
    <property type="match status" value="1"/>
</dbReference>
<reference evidence="2 3" key="1">
    <citation type="submission" date="2019-06" db="EMBL/GenBank/DDBJ databases">
        <title>Sequencing the genomes of 1000 actinobacteria strains.</title>
        <authorList>
            <person name="Klenk H.-P."/>
        </authorList>
    </citation>
    <scope>NUCLEOTIDE SEQUENCE [LARGE SCALE GENOMIC DNA]</scope>
    <source>
        <strain evidence="2 3">DSM 10596</strain>
    </source>
</reference>
<dbReference type="EMBL" id="VFNV01000001">
    <property type="protein sequence ID" value="TQK75484.1"/>
    <property type="molecule type" value="Genomic_DNA"/>
</dbReference>
<evidence type="ECO:0000313" key="2">
    <source>
        <dbReference type="EMBL" id="TQK75484.1"/>
    </source>
</evidence>
<keyword evidence="3" id="KW-1185">Reference proteome</keyword>
<sequence>MVIDIASRIAPAEGPGVVARPVRELVARAQRELAIARGASDPDQAFVAGHMAALKFAAAALVVAPAATRRGLSKSVWVQIINRAPELAGLVSRFEESARVRAGIETGVVVGIPAQAAADLADDAARFAVAVLDYIDAQGTPGPSERRQAS</sequence>
<proteinExistence type="predicted"/>
<comment type="caution">
    <text evidence="2">The sequence shown here is derived from an EMBL/GenBank/DDBJ whole genome shotgun (WGS) entry which is preliminary data.</text>
</comment>
<evidence type="ECO:0000259" key="1">
    <source>
        <dbReference type="Pfam" id="PF18726"/>
    </source>
</evidence>
<evidence type="ECO:0000313" key="3">
    <source>
        <dbReference type="Proteomes" id="UP000316181"/>
    </source>
</evidence>
<dbReference type="AlphaFoldDB" id="A0A542SLH0"/>
<dbReference type="Proteomes" id="UP000316181">
    <property type="component" value="Unassembled WGS sequence"/>
</dbReference>
<organism evidence="2 3">
    <name type="scientific">Rarobacter incanus</name>
    <dbReference type="NCBI Taxonomy" id="153494"/>
    <lineage>
        <taxon>Bacteria</taxon>
        <taxon>Bacillati</taxon>
        <taxon>Actinomycetota</taxon>
        <taxon>Actinomycetes</taxon>
        <taxon>Micrococcales</taxon>
        <taxon>Rarobacteraceae</taxon>
        <taxon>Rarobacter</taxon>
    </lineage>
</organism>
<name>A0A542SLH0_9MICO</name>
<accession>A0A542SLH0</accession>
<dbReference type="InterPro" id="IPR040891">
    <property type="entry name" value="HEPN_SAV_6107"/>
</dbReference>
<dbReference type="OrthoDB" id="373882at85006"/>
<dbReference type="RefSeq" id="WP_142110889.1">
    <property type="nucleotide sequence ID" value="NZ_BAAATB010000005.1"/>
</dbReference>
<protein>
    <recommendedName>
        <fullName evidence="1">SAV-6107-like HEPN domain-containing protein</fullName>
    </recommendedName>
</protein>
<feature type="domain" description="SAV-6107-like HEPN" evidence="1">
    <location>
        <begin position="36"/>
        <end position="131"/>
    </location>
</feature>